<dbReference type="KEGG" id="vvy:VVA0020"/>
<name>Q7MGE9_VIBVY</name>
<dbReference type="EMBL" id="BA000038">
    <property type="protein sequence ID" value="BAC96046.1"/>
    <property type="molecule type" value="Genomic_DNA"/>
</dbReference>
<dbReference type="AlphaFoldDB" id="Q7MGE9"/>
<accession>Q7MGE9</accession>
<organism evidence="1 2">
    <name type="scientific">Vibrio vulnificus (strain YJ016)</name>
    <dbReference type="NCBI Taxonomy" id="196600"/>
    <lineage>
        <taxon>Bacteria</taxon>
        <taxon>Pseudomonadati</taxon>
        <taxon>Pseudomonadota</taxon>
        <taxon>Gammaproteobacteria</taxon>
        <taxon>Vibrionales</taxon>
        <taxon>Vibrionaceae</taxon>
        <taxon>Vibrio</taxon>
    </lineage>
</organism>
<sequence length="54" mass="6523">MLRAAADWQLLLPDHHRHSPRKILLHFLYRRHINDRRSVYLPKPFGVKLGQKLL</sequence>
<evidence type="ECO:0000313" key="1">
    <source>
        <dbReference type="EMBL" id="BAC96046.1"/>
    </source>
</evidence>
<protein>
    <submittedName>
        <fullName evidence="1">Uncharacterized protein</fullName>
    </submittedName>
</protein>
<dbReference type="Proteomes" id="UP000002675">
    <property type="component" value="Chromosome II"/>
</dbReference>
<evidence type="ECO:0000313" key="2">
    <source>
        <dbReference type="Proteomes" id="UP000002675"/>
    </source>
</evidence>
<dbReference type="HOGENOM" id="CLU_3049307_0_0_6"/>
<proteinExistence type="predicted"/>
<gene>
    <name evidence="1" type="ordered locus">VVA0020</name>
</gene>
<reference evidence="1 2" key="1">
    <citation type="journal article" date="2003" name="Genome Res.">
        <title>Comparative genome analysis of Vibrio vulnificus, a marine pathogen.</title>
        <authorList>
            <person name="Chen C.Y."/>
            <person name="Wu K.M."/>
            <person name="Chang Y.C."/>
            <person name="Chang C.H."/>
            <person name="Tsai H.C."/>
            <person name="Liao T.L."/>
            <person name="Liu Y.M."/>
            <person name="Chen H.J."/>
            <person name="Shen A.B."/>
            <person name="Li J.C."/>
            <person name="Su T.L."/>
            <person name="Shao C.P."/>
            <person name="Lee C.T."/>
            <person name="Hor L.I."/>
            <person name="Tsai S.F."/>
        </authorList>
    </citation>
    <scope>NUCLEOTIDE SEQUENCE [LARGE SCALE GENOMIC DNA]</scope>
    <source>
        <strain evidence="1 2">YJ016</strain>
    </source>
</reference>